<evidence type="ECO:0000313" key="3">
    <source>
        <dbReference type="Proteomes" id="UP000008386"/>
    </source>
</evidence>
<dbReference type="STRING" id="529709.PYCH_13060"/>
<organism evidence="2 3">
    <name type="scientific">Pyrococcus yayanosii (strain CH1 / JCM 16557)</name>
    <dbReference type="NCBI Taxonomy" id="529709"/>
    <lineage>
        <taxon>Archaea</taxon>
        <taxon>Methanobacteriati</taxon>
        <taxon>Methanobacteriota</taxon>
        <taxon>Thermococci</taxon>
        <taxon>Thermococcales</taxon>
        <taxon>Thermococcaceae</taxon>
        <taxon>Pyrococcus</taxon>
    </lineage>
</organism>
<name>F8AFL2_PYRYC</name>
<dbReference type="AlphaFoldDB" id="F8AFL2"/>
<dbReference type="Pfam" id="PF14336">
    <property type="entry name" value="GLUCM-like_C"/>
    <property type="match status" value="1"/>
</dbReference>
<feature type="domain" description="D-glutamate cyclase-like C-terminal" evidence="1">
    <location>
        <begin position="3"/>
        <end position="253"/>
    </location>
</feature>
<dbReference type="PANTHER" id="PTHR32022">
    <property type="entry name" value="D-GLUTAMATE CYCLASE, MITOCHONDRIAL"/>
    <property type="match status" value="1"/>
</dbReference>
<sequence length="265" mass="28820">MIAHLIATDVGGRGIGRIYPEYRVREGDYLERAAQLVLKNLKRILIVADFPIPPTMLPETDGPPGALALAFAIEELGGRADILTGERTAKAISRFYEHVKTELPNPSRYSLLISVETPGRARDGRYYSMSGLEIKVRPYDGLFIEARRLGIPTIGVGDGGNEIGMGKIRGLIDDRFASVVETKELIIAGVSNWGAYGLVGQLSLMEGRGLLGDFNEEIILKALVEEGLIDGILKRPALSVDGLSLELHTRFLGLLQAIVKAKLSL</sequence>
<dbReference type="Proteomes" id="UP000008386">
    <property type="component" value="Chromosome"/>
</dbReference>
<reference evidence="2 3" key="1">
    <citation type="journal article" date="2011" name="J. Bacteriol.">
        <title>Complete genome sequence of the obligate piezophilic hyperthermophilic archaeon Pyrococcus yayanosii CH1.</title>
        <authorList>
            <person name="Jun X."/>
            <person name="Lupeng L."/>
            <person name="Minjuan X."/>
            <person name="Oger P."/>
            <person name="Fengping W."/>
            <person name="Jebbar M."/>
            <person name="Xiang X."/>
        </authorList>
    </citation>
    <scope>NUCLEOTIDE SEQUENCE [LARGE SCALE GENOMIC DNA]</scope>
    <source>
        <strain evidence="3">CH1 / JCM 16557</strain>
    </source>
</reference>
<dbReference type="InterPro" id="IPR025504">
    <property type="entry name" value="GLUCM_C"/>
</dbReference>
<dbReference type="eggNOG" id="arCOG05870">
    <property type="taxonomic scope" value="Archaea"/>
</dbReference>
<keyword evidence="3" id="KW-1185">Reference proteome</keyword>
<dbReference type="OrthoDB" id="86109at2157"/>
<protein>
    <recommendedName>
        <fullName evidence="1">D-glutamate cyclase-like C-terminal domain-containing protein</fullName>
    </recommendedName>
</protein>
<evidence type="ECO:0000259" key="1">
    <source>
        <dbReference type="Pfam" id="PF14336"/>
    </source>
</evidence>
<dbReference type="RefSeq" id="WP_013906034.1">
    <property type="nucleotide sequence ID" value="NC_015680.1"/>
</dbReference>
<proteinExistence type="predicted"/>
<dbReference type="EMBL" id="CP002779">
    <property type="protein sequence ID" value="AEH24978.1"/>
    <property type="molecule type" value="Genomic_DNA"/>
</dbReference>
<accession>F8AFL2</accession>
<evidence type="ECO:0000313" key="2">
    <source>
        <dbReference type="EMBL" id="AEH24978.1"/>
    </source>
</evidence>
<dbReference type="HOGENOM" id="CLU_062537_1_0_2"/>
<dbReference type="Gene3D" id="3.90.1640.20">
    <property type="entry name" value="TON_0340"/>
    <property type="match status" value="1"/>
</dbReference>
<dbReference type="KEGG" id="pya:PYCH_13060"/>
<dbReference type="PANTHER" id="PTHR32022:SF10">
    <property type="entry name" value="D-GLUTAMATE CYCLASE, MITOCHONDRIAL"/>
    <property type="match status" value="1"/>
</dbReference>
<gene>
    <name evidence="2" type="ordered locus">PYCH_13060</name>
</gene>
<dbReference type="GeneID" id="10837878"/>